<dbReference type="InterPro" id="IPR010998">
    <property type="entry name" value="Integrase_recombinase_N"/>
</dbReference>
<sequence length="97" mass="10594">MFSGCCCPTAGVSRGQCSIERSPNTVKAYARDLKDWFVFLHRQGLDWRDVRLEDVAEFIASLCRAPVARDGSVSLLPSVEHHCGEAPASGKLSARAE</sequence>
<keyword evidence="1 2" id="KW-0238">DNA-binding</keyword>
<evidence type="ECO:0000256" key="2">
    <source>
        <dbReference type="PROSITE-ProRule" id="PRU01248"/>
    </source>
</evidence>
<proteinExistence type="predicted"/>
<protein>
    <submittedName>
        <fullName evidence="4">Site-specific recombinase XerC</fullName>
    </submittedName>
</protein>
<evidence type="ECO:0000313" key="5">
    <source>
        <dbReference type="Proteomes" id="UP000534286"/>
    </source>
</evidence>
<dbReference type="EMBL" id="JACHJU010000001">
    <property type="protein sequence ID" value="MBB4936513.1"/>
    <property type="molecule type" value="Genomic_DNA"/>
</dbReference>
<name>A0A7W7RQX7_9ACTN</name>
<gene>
    <name evidence="4" type="ORF">FHR32_000818</name>
</gene>
<dbReference type="Proteomes" id="UP000534286">
    <property type="component" value="Unassembled WGS sequence"/>
</dbReference>
<dbReference type="GO" id="GO:0015074">
    <property type="term" value="P:DNA integration"/>
    <property type="evidence" value="ECO:0007669"/>
    <property type="project" value="InterPro"/>
</dbReference>
<dbReference type="Pfam" id="PF02899">
    <property type="entry name" value="Phage_int_SAM_1"/>
    <property type="match status" value="1"/>
</dbReference>
<keyword evidence="5" id="KW-1185">Reference proteome</keyword>
<organism evidence="4 5">
    <name type="scientific">Streptosporangium album</name>
    <dbReference type="NCBI Taxonomy" id="47479"/>
    <lineage>
        <taxon>Bacteria</taxon>
        <taxon>Bacillati</taxon>
        <taxon>Actinomycetota</taxon>
        <taxon>Actinomycetes</taxon>
        <taxon>Streptosporangiales</taxon>
        <taxon>Streptosporangiaceae</taxon>
        <taxon>Streptosporangium</taxon>
    </lineage>
</organism>
<dbReference type="PROSITE" id="PS51900">
    <property type="entry name" value="CB"/>
    <property type="match status" value="1"/>
</dbReference>
<dbReference type="InterPro" id="IPR044068">
    <property type="entry name" value="CB"/>
</dbReference>
<evidence type="ECO:0000256" key="1">
    <source>
        <dbReference type="ARBA" id="ARBA00023125"/>
    </source>
</evidence>
<feature type="domain" description="Core-binding (CB)" evidence="3">
    <location>
        <begin position="8"/>
        <end position="84"/>
    </location>
</feature>
<dbReference type="Gene3D" id="1.10.150.130">
    <property type="match status" value="1"/>
</dbReference>
<dbReference type="InterPro" id="IPR004107">
    <property type="entry name" value="Integrase_SAM-like_N"/>
</dbReference>
<comment type="caution">
    <text evidence="4">The sequence shown here is derived from an EMBL/GenBank/DDBJ whole genome shotgun (WGS) entry which is preliminary data.</text>
</comment>
<dbReference type="RefSeq" id="WP_221465248.1">
    <property type="nucleotide sequence ID" value="NZ_BAABEK010000115.1"/>
</dbReference>
<accession>A0A7W7RQX7</accession>
<evidence type="ECO:0000313" key="4">
    <source>
        <dbReference type="EMBL" id="MBB4936513.1"/>
    </source>
</evidence>
<dbReference type="AlphaFoldDB" id="A0A7W7RQX7"/>
<dbReference type="GO" id="GO:0003677">
    <property type="term" value="F:DNA binding"/>
    <property type="evidence" value="ECO:0007669"/>
    <property type="project" value="UniProtKB-UniRule"/>
</dbReference>
<dbReference type="SUPFAM" id="SSF47823">
    <property type="entry name" value="lambda integrase-like, N-terminal domain"/>
    <property type="match status" value="1"/>
</dbReference>
<reference evidence="4 5" key="1">
    <citation type="submission" date="2020-08" db="EMBL/GenBank/DDBJ databases">
        <title>Sequencing the genomes of 1000 actinobacteria strains.</title>
        <authorList>
            <person name="Klenk H.-P."/>
        </authorList>
    </citation>
    <scope>NUCLEOTIDE SEQUENCE [LARGE SCALE GENOMIC DNA]</scope>
    <source>
        <strain evidence="4 5">DSM 43023</strain>
    </source>
</reference>
<evidence type="ECO:0000259" key="3">
    <source>
        <dbReference type="PROSITE" id="PS51900"/>
    </source>
</evidence>